<protein>
    <submittedName>
        <fullName evidence="1">Uncharacterized protein</fullName>
    </submittedName>
</protein>
<evidence type="ECO:0000313" key="2">
    <source>
        <dbReference type="Proteomes" id="UP000233469"/>
    </source>
</evidence>
<gene>
    <name evidence="1" type="ORF">RhiirC2_803180</name>
</gene>
<proteinExistence type="predicted"/>
<evidence type="ECO:0000313" key="1">
    <source>
        <dbReference type="EMBL" id="PKK52952.1"/>
    </source>
</evidence>
<comment type="caution">
    <text evidence="1">The sequence shown here is derived from an EMBL/GenBank/DDBJ whole genome shotgun (WGS) entry which is preliminary data.</text>
</comment>
<sequence length="77" mass="8766">MGISPKGFLGKIVYSDHALLFCPKAGPYFGSDIIIITSDEFVNIGTTEYHKCFYEKKIRDIVDIPFEIGLFKRSFIN</sequence>
<organism evidence="1 2">
    <name type="scientific">Rhizophagus irregularis</name>
    <dbReference type="NCBI Taxonomy" id="588596"/>
    <lineage>
        <taxon>Eukaryota</taxon>
        <taxon>Fungi</taxon>
        <taxon>Fungi incertae sedis</taxon>
        <taxon>Mucoromycota</taxon>
        <taxon>Glomeromycotina</taxon>
        <taxon>Glomeromycetes</taxon>
        <taxon>Glomerales</taxon>
        <taxon>Glomeraceae</taxon>
        <taxon>Rhizophagus</taxon>
    </lineage>
</organism>
<reference evidence="1 2" key="1">
    <citation type="submission" date="2016-04" db="EMBL/GenBank/DDBJ databases">
        <title>Genome analyses suggest a sexual origin of heterokaryosis in a supposedly ancient asexual fungus.</title>
        <authorList>
            <person name="Ropars J."/>
            <person name="Sedzielewska K."/>
            <person name="Noel J."/>
            <person name="Charron P."/>
            <person name="Farinelli L."/>
            <person name="Marton T."/>
            <person name="Kruger M."/>
            <person name="Pelin A."/>
            <person name="Brachmann A."/>
            <person name="Corradi N."/>
        </authorList>
    </citation>
    <scope>NUCLEOTIDE SEQUENCE [LARGE SCALE GENOMIC DNA]</scope>
    <source>
        <strain evidence="1 2">C2</strain>
    </source>
</reference>
<accession>A0A2N1LU76</accession>
<reference evidence="1 2" key="2">
    <citation type="submission" date="2017-10" db="EMBL/GenBank/DDBJ databases">
        <title>Extensive intraspecific genome diversity in a model arbuscular mycorrhizal fungus.</title>
        <authorList>
            <person name="Chen E.C.H."/>
            <person name="Morin E."/>
            <person name="Baudet D."/>
            <person name="Noel J."/>
            <person name="Ndikumana S."/>
            <person name="Charron P."/>
            <person name="St-Onge C."/>
            <person name="Giorgi J."/>
            <person name="Grigoriev I.V."/>
            <person name="Roux C."/>
            <person name="Martin F.M."/>
            <person name="Corradi N."/>
        </authorList>
    </citation>
    <scope>NUCLEOTIDE SEQUENCE [LARGE SCALE GENOMIC DNA]</scope>
    <source>
        <strain evidence="1 2">C2</strain>
    </source>
</reference>
<dbReference type="VEuPathDB" id="FungiDB:FUN_009044"/>
<dbReference type="EMBL" id="LLXL01008316">
    <property type="protein sequence ID" value="PKK52952.1"/>
    <property type="molecule type" value="Genomic_DNA"/>
</dbReference>
<name>A0A2N1LU76_9GLOM</name>
<dbReference type="AlphaFoldDB" id="A0A2N1LU76"/>
<dbReference type="Proteomes" id="UP000233469">
    <property type="component" value="Unassembled WGS sequence"/>
</dbReference>